<dbReference type="AlphaFoldDB" id="A0A2Z5Y3W4"/>
<gene>
    <name evidence="1" type="ORF">DAT561_1457</name>
</gene>
<organism evidence="1 2">
    <name type="scientific">Melissococcus plutonius</name>
    <dbReference type="NCBI Taxonomy" id="33970"/>
    <lineage>
        <taxon>Bacteria</taxon>
        <taxon>Bacillati</taxon>
        <taxon>Bacillota</taxon>
        <taxon>Bacilli</taxon>
        <taxon>Lactobacillales</taxon>
        <taxon>Enterococcaceae</taxon>
        <taxon>Melissococcus</taxon>
    </lineage>
</organism>
<evidence type="ECO:0000313" key="1">
    <source>
        <dbReference type="EMBL" id="BBC61555.1"/>
    </source>
</evidence>
<sequence length="65" mass="7631">MAVKNILFIEHKFGKQATIINYHRQQDELLIQTTNIKNVELVIHFSEKPTIKQRITDEKITVQLA</sequence>
<reference evidence="1 2" key="1">
    <citation type="submission" date="2018-01" db="EMBL/GenBank/DDBJ databases">
        <title>Whole genome sequence of Melissococcus plutonius DAT561.</title>
        <authorList>
            <person name="Okumura K."/>
            <person name="Takamatsu D."/>
            <person name="Okura M."/>
        </authorList>
    </citation>
    <scope>NUCLEOTIDE SEQUENCE [LARGE SCALE GENOMIC DNA]</scope>
    <source>
        <strain evidence="1 2">DAT561</strain>
    </source>
</reference>
<dbReference type="RefSeq" id="WP_013773356.1">
    <property type="nucleotide sequence ID" value="NZ_AP018492.1"/>
</dbReference>
<proteinExistence type="predicted"/>
<protein>
    <submittedName>
        <fullName evidence="1">Uncharacterized protein</fullName>
    </submittedName>
</protein>
<name>A0A2Z5Y3W4_9ENTE</name>
<dbReference type="EMBL" id="AP018492">
    <property type="protein sequence ID" value="BBC61555.1"/>
    <property type="molecule type" value="Genomic_DNA"/>
</dbReference>
<evidence type="ECO:0000313" key="2">
    <source>
        <dbReference type="Proteomes" id="UP000269226"/>
    </source>
</evidence>
<accession>A0A2Z5Y3W4</accession>
<dbReference type="GeneID" id="57043989"/>
<dbReference type="Proteomes" id="UP000269226">
    <property type="component" value="Chromosome"/>
</dbReference>